<dbReference type="GO" id="GO:0006633">
    <property type="term" value="P:fatty acid biosynthetic process"/>
    <property type="evidence" value="ECO:0007669"/>
    <property type="project" value="UniProtKB-KW"/>
</dbReference>
<evidence type="ECO:0000256" key="6">
    <source>
        <dbReference type="ARBA" id="ARBA00022692"/>
    </source>
</evidence>
<evidence type="ECO:0000256" key="8">
    <source>
        <dbReference type="ARBA" id="ARBA00022989"/>
    </source>
</evidence>
<evidence type="ECO:0000256" key="14">
    <source>
        <dbReference type="RuleBase" id="RU363109"/>
    </source>
</evidence>
<keyword evidence="11 14" id="KW-0275">Fatty acid biosynthesis</keyword>
<keyword evidence="16" id="KW-1185">Reference proteome</keyword>
<reference evidence="15 16" key="1">
    <citation type="journal article" date="2023" name="Sci. Data">
        <title>Genome assembly of the Korean intertidal mud-creeper Batillaria attramentaria.</title>
        <authorList>
            <person name="Patra A.K."/>
            <person name="Ho P.T."/>
            <person name="Jun S."/>
            <person name="Lee S.J."/>
            <person name="Kim Y."/>
            <person name="Won Y.J."/>
        </authorList>
    </citation>
    <scope>NUCLEOTIDE SEQUENCE [LARGE SCALE GENOMIC DNA]</scope>
    <source>
        <strain evidence="15">Wonlab-2016</strain>
    </source>
</reference>
<evidence type="ECO:0000313" key="15">
    <source>
        <dbReference type="EMBL" id="KAK7502875.1"/>
    </source>
</evidence>
<keyword evidence="14" id="KW-0256">Endoplasmic reticulum</keyword>
<evidence type="ECO:0000256" key="11">
    <source>
        <dbReference type="ARBA" id="ARBA00023160"/>
    </source>
</evidence>
<evidence type="ECO:0000256" key="4">
    <source>
        <dbReference type="ARBA" id="ARBA00013122"/>
    </source>
</evidence>
<accession>A0ABD0LUH0</accession>
<evidence type="ECO:0000256" key="13">
    <source>
        <dbReference type="ARBA" id="ARBA00036671"/>
    </source>
</evidence>
<comment type="caution">
    <text evidence="14">Lacks conserved residue(s) required for the propagation of feature annotation.</text>
</comment>
<name>A0ABD0LUH0_9CAEN</name>
<dbReference type="Pfam" id="PF04387">
    <property type="entry name" value="PTPLA"/>
    <property type="match status" value="1"/>
</dbReference>
<feature type="transmembrane region" description="Helical" evidence="14">
    <location>
        <begin position="198"/>
        <end position="217"/>
    </location>
</feature>
<keyword evidence="8 14" id="KW-1133">Transmembrane helix</keyword>
<comment type="function">
    <text evidence="14">Catalyzes the third of the four reactions of the long-chain fatty acids elongation cycle. This endoplasmic reticulum-bound enzymatic process, allows the addition of two carbons to the chain of long- and very long-chain fatty acids/VLCFAs per cycle. This enzyme catalyzes the dehydration of the 3-hydroxyacyl-CoA intermediate into trans-2,3-enoyl-CoA, within each cycle of fatty acid elongation. Thereby, it participates to the production of VLCFAs of different chain lengths that are involved in multiple biological processes as precursors of membrane lipids and lipid mediators.</text>
</comment>
<organism evidence="15 16">
    <name type="scientific">Batillaria attramentaria</name>
    <dbReference type="NCBI Taxonomy" id="370345"/>
    <lineage>
        <taxon>Eukaryota</taxon>
        <taxon>Metazoa</taxon>
        <taxon>Spiralia</taxon>
        <taxon>Lophotrochozoa</taxon>
        <taxon>Mollusca</taxon>
        <taxon>Gastropoda</taxon>
        <taxon>Caenogastropoda</taxon>
        <taxon>Sorbeoconcha</taxon>
        <taxon>Cerithioidea</taxon>
        <taxon>Batillariidae</taxon>
        <taxon>Batillaria</taxon>
    </lineage>
</organism>
<dbReference type="InterPro" id="IPR007482">
    <property type="entry name" value="Tyr_Pase-like_PTPLA"/>
</dbReference>
<dbReference type="Proteomes" id="UP001519460">
    <property type="component" value="Unassembled WGS sequence"/>
</dbReference>
<keyword evidence="6 14" id="KW-0812">Transmembrane</keyword>
<evidence type="ECO:0000256" key="7">
    <source>
        <dbReference type="ARBA" id="ARBA00022832"/>
    </source>
</evidence>
<dbReference type="GO" id="GO:0102158">
    <property type="term" value="F:very-long-chain (3R)-3-hydroxyacyl-CoA dehydratase activity"/>
    <property type="evidence" value="ECO:0007669"/>
    <property type="project" value="UniProtKB-EC"/>
</dbReference>
<sequence length="237" mass="27242">MSSAESSERRKTSSNMGENNAVKAYLVAYNVSQMLGWAVLMVMMVSHVYRNGNSHDLYAEVEKVVQIFQTAAVLEILHSALGLVKSNPVLTAFQVFSRVFLIWGVVWSVPQVQTTPYILYFLLAWTVTEIIRYSFYFFSLLGSVPYFLKWCRYTFFIVLYPIGVLGEVMTIYLALPHVLDSGLYSVSLPNSANVAFNYYYYLWFTLVSYIPIFPQLYGHMLSQRKKIISNPQHQKQA</sequence>
<evidence type="ECO:0000256" key="1">
    <source>
        <dbReference type="ARBA" id="ARBA00004141"/>
    </source>
</evidence>
<gene>
    <name evidence="15" type="ORF">BaRGS_00005824</name>
</gene>
<proteinExistence type="inferred from homology"/>
<dbReference type="GO" id="GO:0005789">
    <property type="term" value="C:endoplasmic reticulum membrane"/>
    <property type="evidence" value="ECO:0007669"/>
    <property type="project" value="UniProtKB-SubCell"/>
</dbReference>
<protein>
    <recommendedName>
        <fullName evidence="4 14">Very-long-chain (3R)-3-hydroxyacyl-CoA dehydratase</fullName>
        <ecNumber evidence="4 14">4.2.1.134</ecNumber>
    </recommendedName>
</protein>
<keyword evidence="5 14" id="KW-0444">Lipid biosynthesis</keyword>
<keyword evidence="12 14" id="KW-0456">Lyase</keyword>
<evidence type="ECO:0000256" key="12">
    <source>
        <dbReference type="ARBA" id="ARBA00023239"/>
    </source>
</evidence>
<evidence type="ECO:0000256" key="10">
    <source>
        <dbReference type="ARBA" id="ARBA00023136"/>
    </source>
</evidence>
<dbReference type="PANTHER" id="PTHR11035:SF3">
    <property type="entry name" value="VERY-LONG-CHAIN (3R)-3-HYDROXYACYL-COA DEHYDRATASE"/>
    <property type="match status" value="1"/>
</dbReference>
<evidence type="ECO:0000256" key="9">
    <source>
        <dbReference type="ARBA" id="ARBA00023098"/>
    </source>
</evidence>
<feature type="transmembrane region" description="Helical" evidence="14">
    <location>
        <begin position="21"/>
        <end position="44"/>
    </location>
</feature>
<evidence type="ECO:0000313" key="16">
    <source>
        <dbReference type="Proteomes" id="UP001519460"/>
    </source>
</evidence>
<dbReference type="EC" id="4.2.1.134" evidence="4 14"/>
<dbReference type="AlphaFoldDB" id="A0ABD0LUH0"/>
<evidence type="ECO:0000256" key="2">
    <source>
        <dbReference type="ARBA" id="ARBA00005194"/>
    </source>
</evidence>
<keyword evidence="10 14" id="KW-0472">Membrane</keyword>
<keyword evidence="9 14" id="KW-0443">Lipid metabolism</keyword>
<comment type="caution">
    <text evidence="15">The sequence shown here is derived from an EMBL/GenBank/DDBJ whole genome shotgun (WGS) entry which is preliminary data.</text>
</comment>
<comment type="catalytic activity">
    <reaction evidence="13 14">
        <text>a very-long-chain (3R)-3-hydroxyacyl-CoA = a very-long-chain (2E)-enoyl-CoA + H2O</text>
        <dbReference type="Rhea" id="RHEA:45812"/>
        <dbReference type="ChEBI" id="CHEBI:15377"/>
        <dbReference type="ChEBI" id="CHEBI:83728"/>
        <dbReference type="ChEBI" id="CHEBI:85440"/>
        <dbReference type="EC" id="4.2.1.134"/>
    </reaction>
</comment>
<comment type="subcellular location">
    <subcellularLocation>
        <location evidence="14">Endoplasmic reticulum membrane</location>
        <topology evidence="14">Multi-pass membrane protein</topology>
    </subcellularLocation>
    <subcellularLocation>
        <location evidence="1">Membrane</location>
        <topology evidence="1">Multi-pass membrane protein</topology>
    </subcellularLocation>
</comment>
<evidence type="ECO:0000256" key="5">
    <source>
        <dbReference type="ARBA" id="ARBA00022516"/>
    </source>
</evidence>
<evidence type="ECO:0000256" key="3">
    <source>
        <dbReference type="ARBA" id="ARBA00007811"/>
    </source>
</evidence>
<comment type="pathway">
    <text evidence="2 14">Lipid metabolism; fatty acid biosynthesis.</text>
</comment>
<keyword evidence="7 14" id="KW-0276">Fatty acid metabolism</keyword>
<feature type="transmembrane region" description="Helical" evidence="14">
    <location>
        <begin position="155"/>
        <end position="178"/>
    </location>
</feature>
<comment type="similarity">
    <text evidence="3 14">Belongs to the very long-chain fatty acids dehydratase HACD family.</text>
</comment>
<dbReference type="PANTHER" id="PTHR11035">
    <property type="entry name" value="VERY-LONG-CHAIN (3R)-3-HYDROXYACYL-COA DEHYDRATASE"/>
    <property type="match status" value="1"/>
</dbReference>
<dbReference type="EMBL" id="JACVVK020000023">
    <property type="protein sequence ID" value="KAK7502875.1"/>
    <property type="molecule type" value="Genomic_DNA"/>
</dbReference>